<sequence>MPRRPVIPEPFRSRPFRVRDATLAGVPVDVLDGPRFRRPFHGVRIPSALPDSMVTTCQAARLVLPGEVAFSHETAALLCDL</sequence>
<protein>
    <submittedName>
        <fullName evidence="1">Uncharacterized protein</fullName>
    </submittedName>
</protein>
<reference evidence="1 2" key="1">
    <citation type="submission" date="2018-09" db="EMBL/GenBank/DDBJ databases">
        <title>Isolation, diversity and antifungal activity of actinobacteria from wheat.</title>
        <authorList>
            <person name="Han C."/>
        </authorList>
    </citation>
    <scope>NUCLEOTIDE SEQUENCE [LARGE SCALE GENOMIC DNA]</scope>
    <source>
        <strain evidence="1 2">NEAU-YY265</strain>
    </source>
</reference>
<keyword evidence="2" id="KW-1185">Reference proteome</keyword>
<evidence type="ECO:0000313" key="2">
    <source>
        <dbReference type="Proteomes" id="UP000284057"/>
    </source>
</evidence>
<dbReference type="AlphaFoldDB" id="A0A418KKB1"/>
<gene>
    <name evidence="1" type="ORF">DY240_23295</name>
</gene>
<dbReference type="EMBL" id="QUAL01000283">
    <property type="protein sequence ID" value="RIQ16006.1"/>
    <property type="molecule type" value="Genomic_DNA"/>
</dbReference>
<feature type="non-terminal residue" evidence="1">
    <location>
        <position position="81"/>
    </location>
</feature>
<accession>A0A418KKB1</accession>
<comment type="caution">
    <text evidence="1">The sequence shown here is derived from an EMBL/GenBank/DDBJ whole genome shotgun (WGS) entry which is preliminary data.</text>
</comment>
<evidence type="ECO:0000313" key="1">
    <source>
        <dbReference type="EMBL" id="RIQ16006.1"/>
    </source>
</evidence>
<name>A0A418KKB1_9ACTN</name>
<organism evidence="1 2">
    <name type="scientific">Jiangella rhizosphaerae</name>
    <dbReference type="NCBI Taxonomy" id="2293569"/>
    <lineage>
        <taxon>Bacteria</taxon>
        <taxon>Bacillati</taxon>
        <taxon>Actinomycetota</taxon>
        <taxon>Actinomycetes</taxon>
        <taxon>Jiangellales</taxon>
        <taxon>Jiangellaceae</taxon>
        <taxon>Jiangella</taxon>
    </lineage>
</organism>
<dbReference type="Proteomes" id="UP000284057">
    <property type="component" value="Unassembled WGS sequence"/>
</dbReference>
<proteinExistence type="predicted"/>